<protein>
    <submittedName>
        <fullName evidence="2">Putative secreted protein</fullName>
    </submittedName>
</protein>
<organism evidence="2">
    <name type="scientific">Ixodes ricinus</name>
    <name type="common">Common tick</name>
    <name type="synonym">Acarus ricinus</name>
    <dbReference type="NCBI Taxonomy" id="34613"/>
    <lineage>
        <taxon>Eukaryota</taxon>
        <taxon>Metazoa</taxon>
        <taxon>Ecdysozoa</taxon>
        <taxon>Arthropoda</taxon>
        <taxon>Chelicerata</taxon>
        <taxon>Arachnida</taxon>
        <taxon>Acari</taxon>
        <taxon>Parasitiformes</taxon>
        <taxon>Ixodida</taxon>
        <taxon>Ixodoidea</taxon>
        <taxon>Ixodidae</taxon>
        <taxon>Ixodinae</taxon>
        <taxon>Ixodes</taxon>
    </lineage>
</organism>
<reference evidence="2" key="1">
    <citation type="submission" date="2019-12" db="EMBL/GenBank/DDBJ databases">
        <title>An insight into the sialome of adult female Ixodes ricinus ticks feeding for 6 days.</title>
        <authorList>
            <person name="Perner J."/>
            <person name="Ribeiro J.M.C."/>
        </authorList>
    </citation>
    <scope>NUCLEOTIDE SEQUENCE</scope>
    <source>
        <strain evidence="2">Semi-engorged</strain>
        <tissue evidence="2">Salivary glands</tissue>
    </source>
</reference>
<accession>A0A6B0U424</accession>
<keyword evidence="1" id="KW-0732">Signal</keyword>
<name>A0A6B0U424_IXORI</name>
<evidence type="ECO:0000256" key="1">
    <source>
        <dbReference type="SAM" id="SignalP"/>
    </source>
</evidence>
<proteinExistence type="predicted"/>
<dbReference type="EMBL" id="GIFC01004295">
    <property type="protein sequence ID" value="MXU86378.1"/>
    <property type="molecule type" value="Transcribed_RNA"/>
</dbReference>
<feature type="chain" id="PRO_5025601254" evidence="1">
    <location>
        <begin position="22"/>
        <end position="91"/>
    </location>
</feature>
<feature type="signal peptide" evidence="1">
    <location>
        <begin position="1"/>
        <end position="21"/>
    </location>
</feature>
<dbReference type="AlphaFoldDB" id="A0A6B0U424"/>
<sequence length="91" mass="10490">MKMSLLKVIFLCIALFISVHSTNHFLDVPSKYVTSDCRDKATKFKISQGMSLPLGYDSAQFCMYQNLQVSAWRLLYNSNFILAHGLQFYIK</sequence>
<evidence type="ECO:0000313" key="2">
    <source>
        <dbReference type="EMBL" id="MXU86378.1"/>
    </source>
</evidence>